<dbReference type="EMBL" id="BGZK01000138">
    <property type="protein sequence ID" value="GBP22228.1"/>
    <property type="molecule type" value="Genomic_DNA"/>
</dbReference>
<dbReference type="Proteomes" id="UP000299102">
    <property type="component" value="Unassembled WGS sequence"/>
</dbReference>
<comment type="caution">
    <text evidence="1">The sequence shown here is derived from an EMBL/GenBank/DDBJ whole genome shotgun (WGS) entry which is preliminary data.</text>
</comment>
<sequence length="137" mass="15758">MRSYTIRFTQPIYCSIAGQGTRREVTYGCSHVVSTLTQCLLATPSLLKTMLLFTLLRRLHPSMLKQERTKFRNNGARTIPCVARRTCMPSEMAQSFKLAMSKGLILVSENHVAFQFMRCWDNDHKQNYKSHKRLGGI</sequence>
<proteinExistence type="predicted"/>
<evidence type="ECO:0000313" key="2">
    <source>
        <dbReference type="Proteomes" id="UP000299102"/>
    </source>
</evidence>
<protein>
    <submittedName>
        <fullName evidence="1">Uncharacterized protein</fullName>
    </submittedName>
</protein>
<gene>
    <name evidence="1" type="ORF">EVAR_22514_1</name>
</gene>
<dbReference type="AlphaFoldDB" id="A0A4C1U7G8"/>
<evidence type="ECO:0000313" key="1">
    <source>
        <dbReference type="EMBL" id="GBP22228.1"/>
    </source>
</evidence>
<keyword evidence="2" id="KW-1185">Reference proteome</keyword>
<accession>A0A4C1U7G8</accession>
<reference evidence="1 2" key="1">
    <citation type="journal article" date="2019" name="Commun. Biol.">
        <title>The bagworm genome reveals a unique fibroin gene that provides high tensile strength.</title>
        <authorList>
            <person name="Kono N."/>
            <person name="Nakamura H."/>
            <person name="Ohtoshi R."/>
            <person name="Tomita M."/>
            <person name="Numata K."/>
            <person name="Arakawa K."/>
        </authorList>
    </citation>
    <scope>NUCLEOTIDE SEQUENCE [LARGE SCALE GENOMIC DNA]</scope>
</reference>
<name>A0A4C1U7G8_EUMVA</name>
<organism evidence="1 2">
    <name type="scientific">Eumeta variegata</name>
    <name type="common">Bagworm moth</name>
    <name type="synonym">Eumeta japonica</name>
    <dbReference type="NCBI Taxonomy" id="151549"/>
    <lineage>
        <taxon>Eukaryota</taxon>
        <taxon>Metazoa</taxon>
        <taxon>Ecdysozoa</taxon>
        <taxon>Arthropoda</taxon>
        <taxon>Hexapoda</taxon>
        <taxon>Insecta</taxon>
        <taxon>Pterygota</taxon>
        <taxon>Neoptera</taxon>
        <taxon>Endopterygota</taxon>
        <taxon>Lepidoptera</taxon>
        <taxon>Glossata</taxon>
        <taxon>Ditrysia</taxon>
        <taxon>Tineoidea</taxon>
        <taxon>Psychidae</taxon>
        <taxon>Oiketicinae</taxon>
        <taxon>Eumeta</taxon>
    </lineage>
</organism>